<dbReference type="SUPFAM" id="SSF82693">
    <property type="entry name" value="Multidrug efflux transporter AcrB pore domain, PN1, PN2, PC1 and PC2 subdomains"/>
    <property type="match status" value="1"/>
</dbReference>
<evidence type="ECO:0000313" key="1">
    <source>
        <dbReference type="EMBL" id="KZN45950.1"/>
    </source>
</evidence>
<dbReference type="GO" id="GO:0005886">
    <property type="term" value="C:plasma membrane"/>
    <property type="evidence" value="ECO:0007669"/>
    <property type="project" value="TreeGrafter"/>
</dbReference>
<dbReference type="Pfam" id="PF00873">
    <property type="entry name" value="ACR_tran"/>
    <property type="match status" value="1"/>
</dbReference>
<sequence>MSALHENKPSVMDIFVNRPVLAIVLSLLIILAGLNAAKQISVQQYPKIESASLVINTVYTGAAADVVKGYVTEPIERVASTVPGVDYVDSVTTSGLSKVTAWLDLNHNTTDALAELTTRLNQI</sequence>
<name>A0A167AYM6_9GAMM</name>
<reference evidence="1 2" key="1">
    <citation type="submission" date="2013-07" db="EMBL/GenBank/DDBJ databases">
        <title>Comparative Genomic and Metabolomic Analysis of Twelve Strains of Pseudoalteromonas luteoviolacea.</title>
        <authorList>
            <person name="Vynne N.G."/>
            <person name="Mansson M."/>
            <person name="Gram L."/>
        </authorList>
    </citation>
    <scope>NUCLEOTIDE SEQUENCE [LARGE SCALE GENOMIC DNA]</scope>
    <source>
        <strain evidence="1 2">NCIMB 1942</strain>
    </source>
</reference>
<dbReference type="Proteomes" id="UP000076587">
    <property type="component" value="Unassembled WGS sequence"/>
</dbReference>
<dbReference type="PATRIC" id="fig|1365253.3.peg.3256"/>
<evidence type="ECO:0000313" key="2">
    <source>
        <dbReference type="Proteomes" id="UP000076587"/>
    </source>
</evidence>
<dbReference type="InterPro" id="IPR001036">
    <property type="entry name" value="Acrflvin-R"/>
</dbReference>
<dbReference type="PRINTS" id="PR00702">
    <property type="entry name" value="ACRIFLAVINRP"/>
</dbReference>
<dbReference type="Gene3D" id="3.30.70.1430">
    <property type="entry name" value="Multidrug efflux transporter AcrB pore domain"/>
    <property type="match status" value="1"/>
</dbReference>
<dbReference type="AlphaFoldDB" id="A0A167AYM6"/>
<dbReference type="PANTHER" id="PTHR32063">
    <property type="match status" value="1"/>
</dbReference>
<dbReference type="EMBL" id="AUXT01000174">
    <property type="protein sequence ID" value="KZN45950.1"/>
    <property type="molecule type" value="Genomic_DNA"/>
</dbReference>
<proteinExistence type="predicted"/>
<gene>
    <name evidence="1" type="ORF">N482_13435</name>
</gene>
<organism evidence="1 2">
    <name type="scientific">Pseudoalteromonas luteoviolacea NCIMB 1942</name>
    <dbReference type="NCBI Taxonomy" id="1365253"/>
    <lineage>
        <taxon>Bacteria</taxon>
        <taxon>Pseudomonadati</taxon>
        <taxon>Pseudomonadota</taxon>
        <taxon>Gammaproteobacteria</taxon>
        <taxon>Alteromonadales</taxon>
        <taxon>Pseudoalteromonadaceae</taxon>
        <taxon>Pseudoalteromonas</taxon>
    </lineage>
</organism>
<protein>
    <recommendedName>
        <fullName evidence="3">Membrane transport protein MMPL domain-containing protein</fullName>
    </recommendedName>
</protein>
<accession>A0A167AYM6</accession>
<dbReference type="PANTHER" id="PTHR32063:SF14">
    <property type="entry name" value="BLL4319 PROTEIN"/>
    <property type="match status" value="1"/>
</dbReference>
<dbReference type="Gene3D" id="1.20.1640.10">
    <property type="entry name" value="Multidrug efflux transporter AcrB transmembrane domain"/>
    <property type="match status" value="1"/>
</dbReference>
<comment type="caution">
    <text evidence="1">The sequence shown here is derived from an EMBL/GenBank/DDBJ whole genome shotgun (WGS) entry which is preliminary data.</text>
</comment>
<evidence type="ECO:0008006" key="3">
    <source>
        <dbReference type="Google" id="ProtNLM"/>
    </source>
</evidence>
<dbReference type="GO" id="GO:0042910">
    <property type="term" value="F:xenobiotic transmembrane transporter activity"/>
    <property type="evidence" value="ECO:0007669"/>
    <property type="project" value="TreeGrafter"/>
</dbReference>